<keyword evidence="4" id="KW-1185">Reference proteome</keyword>
<reference evidence="3 4" key="1">
    <citation type="submission" date="2021-11" db="EMBL/GenBank/DDBJ databases">
        <title>Lacrimispora sp. nov. NSJ-141 isolated from human feces.</title>
        <authorList>
            <person name="Abdugheni R."/>
        </authorList>
    </citation>
    <scope>NUCLEOTIDE SEQUENCE [LARGE SCALE GENOMIC DNA]</scope>
    <source>
        <strain evidence="3 4">NSJ-141</strain>
    </source>
</reference>
<feature type="compositionally biased region" description="Acidic residues" evidence="1">
    <location>
        <begin position="45"/>
        <end position="56"/>
    </location>
</feature>
<dbReference type="Proteomes" id="UP001299265">
    <property type="component" value="Unassembled WGS sequence"/>
</dbReference>
<proteinExistence type="predicted"/>
<accession>A0AAP2RLN5</accession>
<dbReference type="InterPro" id="IPR039564">
    <property type="entry name" value="Peptidase_C39-like"/>
</dbReference>
<name>A0AAP2RLN5_9FIRM</name>
<evidence type="ECO:0000313" key="4">
    <source>
        <dbReference type="Proteomes" id="UP001299265"/>
    </source>
</evidence>
<dbReference type="EMBL" id="JAJNOR010000009">
    <property type="protein sequence ID" value="MCD2493485.1"/>
    <property type="molecule type" value="Genomic_DNA"/>
</dbReference>
<sequence length="456" mass="50444">MQKTRKTADMPVILISTVLICVLLFSGRRVFASSQEQTSNVDRIEDADGGDGESPETEIHGLQIAPYQEMLVGPQEIDDAAGEDEASGIRGTADLETLYAFIQNKEETWKEEQAQILENSGVPREKQYFVYGKGFQDTSRQVLAMTAVCRNYTFYNRILCQWYADNLWNETHSYRIAGIQFQKSAVESLLPSAGAAADWLGAGGISLSSVFEGTEAALDSQYKVVVILENKPRDEIYDTDSFTFPIPSEWDGWTEEKRAECEELMKMSEKEFNDTILKRQVESLLDSPVPFYKQGSAEWGSQAFGGGTIASDACCPTAIAMVLSYFKDERITPAEVAARYDKDGYRNIEQGSYGGKMCMAAGVDYGLRVEAGTASLSADKIRQSLESGAKIVMSMKPEGEGGRYATVYHYVTLAGMTEDGRVIVNNPGISTDITYDDMQTILDNQSGRGYGIFWKS</sequence>
<evidence type="ECO:0000256" key="1">
    <source>
        <dbReference type="SAM" id="MobiDB-lite"/>
    </source>
</evidence>
<evidence type="ECO:0000313" key="3">
    <source>
        <dbReference type="EMBL" id="MCD2493485.1"/>
    </source>
</evidence>
<protein>
    <submittedName>
        <fullName evidence="3">C39 family peptidase</fullName>
    </submittedName>
</protein>
<evidence type="ECO:0000259" key="2">
    <source>
        <dbReference type="Pfam" id="PF13529"/>
    </source>
</evidence>
<dbReference type="RefSeq" id="WP_231063337.1">
    <property type="nucleotide sequence ID" value="NZ_JAJNOR010000009.1"/>
</dbReference>
<feature type="domain" description="Peptidase C39-like" evidence="2">
    <location>
        <begin position="288"/>
        <end position="427"/>
    </location>
</feature>
<gene>
    <name evidence="3" type="ORF">LQE92_12755</name>
</gene>
<dbReference type="AlphaFoldDB" id="A0AAP2RLN5"/>
<organism evidence="3 4">
    <name type="scientific">Lientehia hominis</name>
    <dbReference type="NCBI Taxonomy" id="2897778"/>
    <lineage>
        <taxon>Bacteria</taxon>
        <taxon>Bacillati</taxon>
        <taxon>Bacillota</taxon>
        <taxon>Clostridia</taxon>
        <taxon>Lachnospirales</taxon>
        <taxon>Lachnospiraceae</taxon>
        <taxon>Lientehia</taxon>
    </lineage>
</organism>
<dbReference type="Gene3D" id="3.90.70.10">
    <property type="entry name" value="Cysteine proteinases"/>
    <property type="match status" value="1"/>
</dbReference>
<feature type="region of interest" description="Disordered" evidence="1">
    <location>
        <begin position="36"/>
        <end position="57"/>
    </location>
</feature>
<comment type="caution">
    <text evidence="3">The sequence shown here is derived from an EMBL/GenBank/DDBJ whole genome shotgun (WGS) entry which is preliminary data.</text>
</comment>
<dbReference type="Pfam" id="PF13529">
    <property type="entry name" value="Peptidase_C39_2"/>
    <property type="match status" value="1"/>
</dbReference>